<evidence type="ECO:0000313" key="3">
    <source>
        <dbReference type="Proteomes" id="UP000319557"/>
    </source>
</evidence>
<dbReference type="OrthoDB" id="249891at2"/>
<dbReference type="AlphaFoldDB" id="A0A517LW69"/>
<dbReference type="PANTHER" id="PTHR30012:SF0">
    <property type="entry name" value="TYPE II SECRETION SYSTEM PROTEIN F-RELATED"/>
    <property type="match status" value="1"/>
</dbReference>
<name>A0A517LW69_9BACT</name>
<feature type="transmembrane region" description="Helical" evidence="1">
    <location>
        <begin position="162"/>
        <end position="180"/>
    </location>
</feature>
<evidence type="ECO:0000256" key="1">
    <source>
        <dbReference type="SAM" id="Phobius"/>
    </source>
</evidence>
<protein>
    <recommendedName>
        <fullName evidence="4">Type II secretion system protein F</fullName>
    </recommendedName>
</protein>
<feature type="transmembrane region" description="Helical" evidence="1">
    <location>
        <begin position="108"/>
        <end position="132"/>
    </location>
</feature>
<accession>A0A517LW69</accession>
<keyword evidence="3" id="KW-1185">Reference proteome</keyword>
<dbReference type="EMBL" id="CP036261">
    <property type="protein sequence ID" value="QDS86868.1"/>
    <property type="molecule type" value="Genomic_DNA"/>
</dbReference>
<keyword evidence="1" id="KW-1133">Transmembrane helix</keyword>
<keyword evidence="1" id="KW-0812">Transmembrane</keyword>
<dbReference type="PANTHER" id="PTHR30012">
    <property type="entry name" value="GENERAL SECRETION PATHWAY PROTEIN"/>
    <property type="match status" value="1"/>
</dbReference>
<dbReference type="Proteomes" id="UP000319557">
    <property type="component" value="Chromosome"/>
</dbReference>
<reference evidence="2 3" key="1">
    <citation type="submission" date="2019-02" db="EMBL/GenBank/DDBJ databases">
        <title>Deep-cultivation of Planctomycetes and their phenomic and genomic characterization uncovers novel biology.</title>
        <authorList>
            <person name="Wiegand S."/>
            <person name="Jogler M."/>
            <person name="Boedeker C."/>
            <person name="Pinto D."/>
            <person name="Vollmers J."/>
            <person name="Rivas-Marin E."/>
            <person name="Kohn T."/>
            <person name="Peeters S.H."/>
            <person name="Heuer A."/>
            <person name="Rast P."/>
            <person name="Oberbeckmann S."/>
            <person name="Bunk B."/>
            <person name="Jeske O."/>
            <person name="Meyerdierks A."/>
            <person name="Storesund J.E."/>
            <person name="Kallscheuer N."/>
            <person name="Luecker S."/>
            <person name="Lage O.M."/>
            <person name="Pohl T."/>
            <person name="Merkel B.J."/>
            <person name="Hornburger P."/>
            <person name="Mueller R.-W."/>
            <person name="Bruemmer F."/>
            <person name="Labrenz M."/>
            <person name="Spormann A.M."/>
            <person name="Op den Camp H."/>
            <person name="Overmann J."/>
            <person name="Amann R."/>
            <person name="Jetten M.S.M."/>
            <person name="Mascher T."/>
            <person name="Medema M.H."/>
            <person name="Devos D.P."/>
            <person name="Kaster A.-K."/>
            <person name="Ovreas L."/>
            <person name="Rohde M."/>
            <person name="Galperin M.Y."/>
            <person name="Jogler C."/>
        </authorList>
    </citation>
    <scope>NUCLEOTIDE SEQUENCE [LARGE SCALE GENOMIC DNA]</scope>
    <source>
        <strain evidence="2 3">EC9</strain>
    </source>
</reference>
<gene>
    <name evidence="2" type="ORF">EC9_10430</name>
</gene>
<dbReference type="RefSeq" id="WP_145342863.1">
    <property type="nucleotide sequence ID" value="NZ_CP036261.1"/>
</dbReference>
<keyword evidence="1" id="KW-0472">Membrane</keyword>
<organism evidence="2 3">
    <name type="scientific">Rosistilla ulvae</name>
    <dbReference type="NCBI Taxonomy" id="1930277"/>
    <lineage>
        <taxon>Bacteria</taxon>
        <taxon>Pseudomonadati</taxon>
        <taxon>Planctomycetota</taxon>
        <taxon>Planctomycetia</taxon>
        <taxon>Pirellulales</taxon>
        <taxon>Pirellulaceae</taxon>
        <taxon>Rosistilla</taxon>
    </lineage>
</organism>
<evidence type="ECO:0008006" key="4">
    <source>
        <dbReference type="Google" id="ProtNLM"/>
    </source>
</evidence>
<evidence type="ECO:0000313" key="2">
    <source>
        <dbReference type="EMBL" id="QDS86868.1"/>
    </source>
</evidence>
<dbReference type="KEGG" id="ruv:EC9_10430"/>
<proteinExistence type="predicted"/>
<dbReference type="InterPro" id="IPR003004">
    <property type="entry name" value="GspF/PilC"/>
</dbReference>
<feature type="transmembrane region" description="Helical" evidence="1">
    <location>
        <begin position="312"/>
        <end position="335"/>
    </location>
</feature>
<sequence>MSIDSLSKIADFHTELLAMQRLGLPLELGFAGPAHKLPAQLAQIQRRLALRIERQGELTEAIASDPDLPKPYRSALSTWIQCEQPTEVFDQLSDAAAARRELHGEMGIAMLGPLIVLALVYLGLISLCLFVAPQLESLYEQLWQPISGSLRLVGMLRDAMPIWVPGVPIVTIAAIAWWSLRPMRSRFGWLLGGRHYFTSIQTAAYARHVAALLDAGDSTGQALASVGPLRLQNDDLDGDLATANVYLSTAEEIGQQVPMDDPAIAALPPMLRWGLVGRLENQSRAQVLRQVAAIYSDSAVDQARRWRVMLPMVLSGGIGGLLVLAYALGLMLPYIDLLYKIATQVAD</sequence>